<dbReference type="InterPro" id="IPR036259">
    <property type="entry name" value="MFS_trans_sf"/>
</dbReference>
<evidence type="ECO:0000313" key="8">
    <source>
        <dbReference type="Proteomes" id="UP001500752"/>
    </source>
</evidence>
<reference evidence="8" key="1">
    <citation type="journal article" date="2019" name="Int. J. Syst. Evol. Microbiol.">
        <title>The Global Catalogue of Microorganisms (GCM) 10K type strain sequencing project: providing services to taxonomists for standard genome sequencing and annotation.</title>
        <authorList>
            <consortium name="The Broad Institute Genomics Platform"/>
            <consortium name="The Broad Institute Genome Sequencing Center for Infectious Disease"/>
            <person name="Wu L."/>
            <person name="Ma J."/>
        </authorList>
    </citation>
    <scope>NUCLEOTIDE SEQUENCE [LARGE SCALE GENOMIC DNA]</scope>
    <source>
        <strain evidence="8">JCM 30742</strain>
    </source>
</reference>
<proteinExistence type="predicted"/>
<evidence type="ECO:0000256" key="4">
    <source>
        <dbReference type="ARBA" id="ARBA00022989"/>
    </source>
</evidence>
<evidence type="ECO:0000256" key="6">
    <source>
        <dbReference type="SAM" id="Phobius"/>
    </source>
</evidence>
<feature type="transmembrane region" description="Helical" evidence="6">
    <location>
        <begin position="39"/>
        <end position="60"/>
    </location>
</feature>
<comment type="subcellular location">
    <subcellularLocation>
        <location evidence="1">Cell membrane</location>
        <topology evidence="1">Multi-pass membrane protein</topology>
    </subcellularLocation>
</comment>
<dbReference type="EMBL" id="BAABEO010000026">
    <property type="protein sequence ID" value="GAA3699631.1"/>
    <property type="molecule type" value="Genomic_DNA"/>
</dbReference>
<feature type="transmembrane region" description="Helical" evidence="6">
    <location>
        <begin position="94"/>
        <end position="121"/>
    </location>
</feature>
<dbReference type="SUPFAM" id="SSF103473">
    <property type="entry name" value="MFS general substrate transporter"/>
    <property type="match status" value="1"/>
</dbReference>
<gene>
    <name evidence="7" type="ORF">GCM10023081_40590</name>
</gene>
<evidence type="ECO:0000256" key="5">
    <source>
        <dbReference type="ARBA" id="ARBA00023136"/>
    </source>
</evidence>
<comment type="caution">
    <text evidence="7">The sequence shown here is derived from an EMBL/GenBank/DDBJ whole genome shotgun (WGS) entry which is preliminary data.</text>
</comment>
<feature type="transmembrane region" description="Helical" evidence="6">
    <location>
        <begin position="327"/>
        <end position="347"/>
    </location>
</feature>
<organism evidence="7 8">
    <name type="scientific">Arthrobacter ginkgonis</name>
    <dbReference type="NCBI Taxonomy" id="1630594"/>
    <lineage>
        <taxon>Bacteria</taxon>
        <taxon>Bacillati</taxon>
        <taxon>Actinomycetota</taxon>
        <taxon>Actinomycetes</taxon>
        <taxon>Micrococcales</taxon>
        <taxon>Micrococcaceae</taxon>
        <taxon>Arthrobacter</taxon>
    </lineage>
</organism>
<feature type="transmembrane region" description="Helical" evidence="6">
    <location>
        <begin position="269"/>
        <end position="287"/>
    </location>
</feature>
<feature type="transmembrane region" description="Helical" evidence="6">
    <location>
        <begin position="159"/>
        <end position="178"/>
    </location>
</feature>
<keyword evidence="8" id="KW-1185">Reference proteome</keyword>
<feature type="transmembrane region" description="Helical" evidence="6">
    <location>
        <begin position="359"/>
        <end position="379"/>
    </location>
</feature>
<keyword evidence="4 6" id="KW-1133">Transmembrane helix</keyword>
<protein>
    <submittedName>
        <fullName evidence="7">MFS transporter</fullName>
    </submittedName>
</protein>
<sequence>MSTLGYLAASVPPRLASAGSAVAIPILAVQQMDDVGLGGALVAVSLGPSVLAAPFVGAALDRTRHPGILIAGSGFLTAVAFAVTAFLGQIALPVVFVFLALAGAVAPFYLGGLSSFVAEAIPDQRRAFAYDALSYNMSAVAGPALVAVTALFFPAQAALGGLAVAAVLGALSTVAIGLRSHGAAGVSVGRSVIDGLGHILGHRPLAVVTGASTLSQVGQGGLAVAAVALSLERTGAPSDGALLVTSFAIGSLVGALCETVRPTRARPPAVMMVGFFVTGLFTVAAALDLGTAWTVVAIGLSGVFTASATTAMLHLRNHLSPPRLKSQVFTVGAGLRTSAAAAGAALAGSMTGPNGGLTVAGIGLIWVVSAGLMIAYPAIAKNSEQLPVDSNRLDA</sequence>
<evidence type="ECO:0000256" key="1">
    <source>
        <dbReference type="ARBA" id="ARBA00004651"/>
    </source>
</evidence>
<accession>A0ABP7D5D4</accession>
<keyword evidence="3 6" id="KW-0812">Transmembrane</keyword>
<dbReference type="PANTHER" id="PTHR23513">
    <property type="entry name" value="INTEGRAL MEMBRANE EFFLUX PROTEIN-RELATED"/>
    <property type="match status" value="1"/>
</dbReference>
<feature type="transmembrane region" description="Helical" evidence="6">
    <location>
        <begin position="293"/>
        <end position="315"/>
    </location>
</feature>
<evidence type="ECO:0000313" key="7">
    <source>
        <dbReference type="EMBL" id="GAA3699631.1"/>
    </source>
</evidence>
<keyword evidence="2" id="KW-1003">Cell membrane</keyword>
<keyword evidence="5 6" id="KW-0472">Membrane</keyword>
<evidence type="ECO:0000256" key="3">
    <source>
        <dbReference type="ARBA" id="ARBA00022692"/>
    </source>
</evidence>
<feature type="transmembrane region" description="Helical" evidence="6">
    <location>
        <begin position="67"/>
        <end position="88"/>
    </location>
</feature>
<dbReference type="Gene3D" id="1.20.1250.20">
    <property type="entry name" value="MFS general substrate transporter like domains"/>
    <property type="match status" value="2"/>
</dbReference>
<dbReference type="Proteomes" id="UP001500752">
    <property type="component" value="Unassembled WGS sequence"/>
</dbReference>
<feature type="transmembrane region" description="Helical" evidence="6">
    <location>
        <begin position="133"/>
        <end position="153"/>
    </location>
</feature>
<name>A0ABP7D5D4_9MICC</name>
<evidence type="ECO:0000256" key="2">
    <source>
        <dbReference type="ARBA" id="ARBA00022475"/>
    </source>
</evidence>
<dbReference type="PANTHER" id="PTHR23513:SF11">
    <property type="entry name" value="STAPHYLOFERRIN A TRANSPORTER"/>
    <property type="match status" value="1"/>
</dbReference>